<sequence length="327" mass="36227">MAYEAEAPMVPAIEPGPMGATLSFLQSWDGAGLDVTFDIEDRSISSWWNHKERPSMTPDVMRSCDALYAGLQQCSWAGDDWFRYYVMRSGHGKIWSYGGDFSLLLDTIERKDAEKLRRYGEVCIQAIHKVISGVGERMISIAAVDGTCLGGGLEGALAADFIVAERSAKLGLPEANIGMFPGAGAYSMLVRKIGPRETERLITAGAYFTAEEGYELGIVDELCEDGEIEKGLKALKERITPRFNTYLTTVRARRRVTPITLDEMRGVIDDWVDAAMTMEPHHLMLMRHLLTRQNRNAQRYAANEEATVSSLHGTAPAQKANPFRTPA</sequence>
<dbReference type="EMBL" id="JACHOB010000003">
    <property type="protein sequence ID" value="MBB4659240.1"/>
    <property type="molecule type" value="Genomic_DNA"/>
</dbReference>
<dbReference type="GO" id="GO:0006635">
    <property type="term" value="P:fatty acid beta-oxidation"/>
    <property type="evidence" value="ECO:0007669"/>
    <property type="project" value="TreeGrafter"/>
</dbReference>
<evidence type="ECO:0000256" key="2">
    <source>
        <dbReference type="RuleBase" id="RU003707"/>
    </source>
</evidence>
<proteinExistence type="inferred from homology"/>
<accession>A0A840I5E2</accession>
<protein>
    <submittedName>
        <fullName evidence="4">DSF synthase</fullName>
    </submittedName>
</protein>
<dbReference type="PANTHER" id="PTHR11941:SF54">
    <property type="entry name" value="ENOYL-COA HYDRATASE, MITOCHONDRIAL"/>
    <property type="match status" value="1"/>
</dbReference>
<dbReference type="CDD" id="cd06558">
    <property type="entry name" value="crotonase-like"/>
    <property type="match status" value="1"/>
</dbReference>
<dbReference type="PROSITE" id="PS00166">
    <property type="entry name" value="ENOYL_COA_HYDRATASE"/>
    <property type="match status" value="1"/>
</dbReference>
<dbReference type="InterPro" id="IPR018376">
    <property type="entry name" value="Enoyl-CoA_hyd/isom_CS"/>
</dbReference>
<dbReference type="RefSeq" id="WP_183817644.1">
    <property type="nucleotide sequence ID" value="NZ_JACHOB010000003.1"/>
</dbReference>
<evidence type="ECO:0000313" key="5">
    <source>
        <dbReference type="Proteomes" id="UP000563524"/>
    </source>
</evidence>
<dbReference type="Gene3D" id="6.20.390.30">
    <property type="match status" value="1"/>
</dbReference>
<reference evidence="4 5" key="1">
    <citation type="submission" date="2020-08" db="EMBL/GenBank/DDBJ databases">
        <title>Genomic Encyclopedia of Type Strains, Phase IV (KMG-IV): sequencing the most valuable type-strain genomes for metagenomic binning, comparative biology and taxonomic classification.</title>
        <authorList>
            <person name="Goeker M."/>
        </authorList>
    </citation>
    <scope>NUCLEOTIDE SEQUENCE [LARGE SCALE GENOMIC DNA]</scope>
    <source>
        <strain evidence="4 5">DSM 102850</strain>
    </source>
</reference>
<evidence type="ECO:0000256" key="3">
    <source>
        <dbReference type="SAM" id="MobiDB-lite"/>
    </source>
</evidence>
<organism evidence="4 5">
    <name type="scientific">Parvularcula dongshanensis</name>
    <dbReference type="NCBI Taxonomy" id="1173995"/>
    <lineage>
        <taxon>Bacteria</taxon>
        <taxon>Pseudomonadati</taxon>
        <taxon>Pseudomonadota</taxon>
        <taxon>Alphaproteobacteria</taxon>
        <taxon>Parvularculales</taxon>
        <taxon>Parvularculaceae</taxon>
        <taxon>Parvularcula</taxon>
    </lineage>
</organism>
<dbReference type="InterPro" id="IPR001753">
    <property type="entry name" value="Enoyl-CoA_hydra/iso"/>
</dbReference>
<name>A0A840I5E2_9PROT</name>
<dbReference type="Pfam" id="PF00378">
    <property type="entry name" value="ECH_1"/>
    <property type="match status" value="1"/>
</dbReference>
<dbReference type="NCBIfam" id="NF006452">
    <property type="entry name" value="PRK08788.1"/>
    <property type="match status" value="1"/>
</dbReference>
<evidence type="ECO:0000256" key="1">
    <source>
        <dbReference type="ARBA" id="ARBA00005254"/>
    </source>
</evidence>
<dbReference type="SUPFAM" id="SSF52096">
    <property type="entry name" value="ClpP/crotonase"/>
    <property type="match status" value="1"/>
</dbReference>
<dbReference type="InterPro" id="IPR029045">
    <property type="entry name" value="ClpP/crotonase-like_dom_sf"/>
</dbReference>
<feature type="region of interest" description="Disordered" evidence="3">
    <location>
        <begin position="303"/>
        <end position="327"/>
    </location>
</feature>
<evidence type="ECO:0000313" key="4">
    <source>
        <dbReference type="EMBL" id="MBB4659240.1"/>
    </source>
</evidence>
<dbReference type="GO" id="GO:0003824">
    <property type="term" value="F:catalytic activity"/>
    <property type="evidence" value="ECO:0007669"/>
    <property type="project" value="InterPro"/>
</dbReference>
<comment type="caution">
    <text evidence="4">The sequence shown here is derived from an EMBL/GenBank/DDBJ whole genome shotgun (WGS) entry which is preliminary data.</text>
</comment>
<comment type="similarity">
    <text evidence="1 2">Belongs to the enoyl-CoA hydratase/isomerase family.</text>
</comment>
<keyword evidence="5" id="KW-1185">Reference proteome</keyword>
<dbReference type="Gene3D" id="3.90.226.10">
    <property type="entry name" value="2-enoyl-CoA Hydratase, Chain A, domain 1"/>
    <property type="match status" value="1"/>
</dbReference>
<dbReference type="Proteomes" id="UP000563524">
    <property type="component" value="Unassembled WGS sequence"/>
</dbReference>
<dbReference type="PANTHER" id="PTHR11941">
    <property type="entry name" value="ENOYL-COA HYDRATASE-RELATED"/>
    <property type="match status" value="1"/>
</dbReference>
<dbReference type="AlphaFoldDB" id="A0A840I5E2"/>
<gene>
    <name evidence="4" type="ORF">GGQ59_001765</name>
</gene>